<dbReference type="OrthoDB" id="7203955at2"/>
<dbReference type="Proteomes" id="UP000231655">
    <property type="component" value="Unassembled WGS sequence"/>
</dbReference>
<keyword evidence="2" id="KW-0472">Membrane</keyword>
<dbReference type="EMBL" id="PGTD01000015">
    <property type="protein sequence ID" value="PJE29971.1"/>
    <property type="molecule type" value="Genomic_DNA"/>
</dbReference>
<evidence type="ECO:0000256" key="3">
    <source>
        <dbReference type="SAM" id="SignalP"/>
    </source>
</evidence>
<name>A0A285J0V0_9RHOB</name>
<evidence type="ECO:0000259" key="4">
    <source>
        <dbReference type="Pfam" id="PF04355"/>
    </source>
</evidence>
<dbReference type="Pfam" id="PF04355">
    <property type="entry name" value="BamE"/>
    <property type="match status" value="1"/>
</dbReference>
<dbReference type="EMBL" id="OBEA01000005">
    <property type="protein sequence ID" value="SNY53703.1"/>
    <property type="molecule type" value="Genomic_DNA"/>
</dbReference>
<reference evidence="6 7" key="1">
    <citation type="submission" date="2017-09" db="EMBL/GenBank/DDBJ databases">
        <authorList>
            <person name="Ehlers B."/>
            <person name="Leendertz F.H."/>
        </authorList>
    </citation>
    <scope>NUCLEOTIDE SEQUENCE [LARGE SCALE GENOMIC DNA]</scope>
    <source>
        <strain evidence="6 7">CGMCC 1.12662</strain>
    </source>
</reference>
<feature type="domain" description="Outer membrane protein assembly factor BamE" evidence="4">
    <location>
        <begin position="31"/>
        <end position="106"/>
    </location>
</feature>
<reference evidence="5 8" key="2">
    <citation type="journal article" date="2018" name="Int. J. Syst. Evol. Microbiol.">
        <title>Pseudooceanicola lipolyticus sp. nov., a marine alphaproteobacterium, reclassification of Oceanicola flagellatus as Pseudooceanicola flagellatus comb. nov. and emended description of the genus Pseudooceanicola.</title>
        <authorList>
            <person name="Huang M.-M."/>
            <person name="Guo L.-L."/>
            <person name="Wu Y.-H."/>
            <person name="Lai Q.-L."/>
            <person name="Shao Z.-Z."/>
            <person name="Wang C.-S."/>
            <person name="Wu M."/>
            <person name="Xu X.-W."/>
        </authorList>
    </citation>
    <scope>NUCLEOTIDE SEQUENCE [LARGE SCALE GENOMIC DNA]</scope>
    <source>
        <strain evidence="5 8">Ar-45</strain>
    </source>
</reference>
<feature type="signal peptide" evidence="3">
    <location>
        <begin position="1"/>
        <end position="27"/>
    </location>
</feature>
<sequence>MGRNGRFASRIVTFVAVLGLAACTAQYRNHGYVPDESQLDQVVVGVDTRDTVLDVIGAPSTAGVLDGGDFYYVRSRVKTFAYQRPEVVERTVLAISFDSRGVVSNIETFGLQDGQVVRLQSRVTSSSTQDKTFIRQLLGNLGRFDAAGVLGGE</sequence>
<keyword evidence="1 3" id="KW-0732">Signal</keyword>
<dbReference type="InterPro" id="IPR007450">
    <property type="entry name" value="BamE_dom"/>
</dbReference>
<evidence type="ECO:0000313" key="5">
    <source>
        <dbReference type="EMBL" id="PJE29971.1"/>
    </source>
</evidence>
<dbReference type="Gene3D" id="3.30.1450.10">
    <property type="match status" value="1"/>
</dbReference>
<proteinExistence type="predicted"/>
<evidence type="ECO:0000256" key="1">
    <source>
        <dbReference type="ARBA" id="ARBA00022729"/>
    </source>
</evidence>
<gene>
    <name evidence="5" type="ORF">CVM39_08780</name>
    <name evidence="6" type="ORF">SAMN06297129_2600</name>
</gene>
<dbReference type="GO" id="GO:0019867">
    <property type="term" value="C:outer membrane"/>
    <property type="evidence" value="ECO:0007669"/>
    <property type="project" value="InterPro"/>
</dbReference>
<evidence type="ECO:0000256" key="2">
    <source>
        <dbReference type="ARBA" id="ARBA00023136"/>
    </source>
</evidence>
<protein>
    <submittedName>
        <fullName evidence="6">Beta-barrel assembly machine subunit BamE</fullName>
    </submittedName>
    <submittedName>
        <fullName evidence="5">Outer membrane protein assembly factor BamE</fullName>
    </submittedName>
</protein>
<dbReference type="Proteomes" id="UP000231702">
    <property type="component" value="Unassembled WGS sequence"/>
</dbReference>
<keyword evidence="8" id="KW-1185">Reference proteome</keyword>
<feature type="chain" id="PRO_5012967517" evidence="3">
    <location>
        <begin position="28"/>
        <end position="153"/>
    </location>
</feature>
<dbReference type="PROSITE" id="PS51257">
    <property type="entry name" value="PROKAR_LIPOPROTEIN"/>
    <property type="match status" value="1"/>
</dbReference>
<evidence type="ECO:0000313" key="7">
    <source>
        <dbReference type="Proteomes" id="UP000231655"/>
    </source>
</evidence>
<evidence type="ECO:0000313" key="6">
    <source>
        <dbReference type="EMBL" id="SNY53703.1"/>
    </source>
</evidence>
<dbReference type="AlphaFoldDB" id="A0A285J0V0"/>
<dbReference type="InterPro" id="IPR037873">
    <property type="entry name" value="BamE-like"/>
</dbReference>
<evidence type="ECO:0000313" key="8">
    <source>
        <dbReference type="Proteomes" id="UP000231702"/>
    </source>
</evidence>
<accession>A0A285J0V0</accession>
<organism evidence="6 7">
    <name type="scientific">Pseudooceanicola antarcticus</name>
    <dbReference type="NCBI Taxonomy" id="1247613"/>
    <lineage>
        <taxon>Bacteria</taxon>
        <taxon>Pseudomonadati</taxon>
        <taxon>Pseudomonadota</taxon>
        <taxon>Alphaproteobacteria</taxon>
        <taxon>Rhodobacterales</taxon>
        <taxon>Paracoccaceae</taxon>
        <taxon>Pseudooceanicola</taxon>
    </lineage>
</organism>